<reference evidence="1 2" key="1">
    <citation type="submission" date="2018-03" db="EMBL/GenBank/DDBJ databases">
        <title>Genomic Encyclopedia of Archaeal and Bacterial Type Strains, Phase II (KMG-II): from individual species to whole genera.</title>
        <authorList>
            <person name="Goeker M."/>
        </authorList>
    </citation>
    <scope>NUCLEOTIDE SEQUENCE [LARGE SCALE GENOMIC DNA]</scope>
    <source>
        <strain evidence="1 2">DSM 28229</strain>
    </source>
</reference>
<dbReference type="AlphaFoldDB" id="A0A315ZCT4"/>
<keyword evidence="2" id="KW-1185">Reference proteome</keyword>
<evidence type="ECO:0000313" key="1">
    <source>
        <dbReference type="EMBL" id="PWJ42564.1"/>
    </source>
</evidence>
<comment type="caution">
    <text evidence="1">The sequence shown here is derived from an EMBL/GenBank/DDBJ whole genome shotgun (WGS) entry which is preliminary data.</text>
</comment>
<evidence type="ECO:0008006" key="3">
    <source>
        <dbReference type="Google" id="ProtNLM"/>
    </source>
</evidence>
<dbReference type="EMBL" id="QGDO01000002">
    <property type="protein sequence ID" value="PWJ42564.1"/>
    <property type="molecule type" value="Genomic_DNA"/>
</dbReference>
<evidence type="ECO:0000313" key="2">
    <source>
        <dbReference type="Proteomes" id="UP000245535"/>
    </source>
</evidence>
<name>A0A315ZCT4_SEDFL</name>
<accession>A0A315ZCT4</accession>
<gene>
    <name evidence="1" type="ORF">BC781_102107</name>
</gene>
<protein>
    <recommendedName>
        <fullName evidence="3">Type IX secretion system PorP/SprF family membrane protein</fullName>
    </recommendedName>
</protein>
<proteinExistence type="predicted"/>
<organism evidence="1 2">
    <name type="scientific">Sediminitomix flava</name>
    <dbReference type="NCBI Taxonomy" id="379075"/>
    <lineage>
        <taxon>Bacteria</taxon>
        <taxon>Pseudomonadati</taxon>
        <taxon>Bacteroidota</taxon>
        <taxon>Cytophagia</taxon>
        <taxon>Cytophagales</taxon>
        <taxon>Flammeovirgaceae</taxon>
        <taxon>Sediminitomix</taxon>
    </lineage>
</organism>
<dbReference type="RefSeq" id="WP_109616703.1">
    <property type="nucleotide sequence ID" value="NZ_QGDO01000002.1"/>
</dbReference>
<dbReference type="Proteomes" id="UP000245535">
    <property type="component" value="Unassembled WGS sequence"/>
</dbReference>
<dbReference type="OrthoDB" id="9786645at2"/>
<sequence>MRPLFLTIFLLWSSYIFAQQYEINAGAESSGMGFSALSNKNVWAVFHNLSQVSRLNGVQIGVSTSLLYQQLGFQSSQLSIIYPLKDNAIGVGLHRFGDGLYNEQLITIGWSQLLGNVSIGIQSNLVQFHVREWINQLSYSFDASVSLPLSSFVEAQLLVKNFTFNTPKANLDSFIQSEFYSSIHFGLGLKPTDNIILQPKIAYRSDQQMFFNFGGEFQLSEAVIIRTGYSNKPSKYHFGWSIFLKKVNVAYALITHPFLKTSHQLSLSTSFSKLKF</sequence>